<keyword evidence="2" id="KW-0479">Metal-binding</keyword>
<dbReference type="InterPro" id="IPR003607">
    <property type="entry name" value="HD/PDEase_dom"/>
</dbReference>
<dbReference type="PATRIC" id="fig|1408281.3.peg.1030"/>
<keyword evidence="4 8" id="KW-0378">Hydrolase</keyword>
<dbReference type="Pfam" id="PF01966">
    <property type="entry name" value="HD"/>
    <property type="match status" value="1"/>
</dbReference>
<evidence type="ECO:0000313" key="9">
    <source>
        <dbReference type="Proteomes" id="UP000035337"/>
    </source>
</evidence>
<accession>A0A0G3WKE9</accession>
<evidence type="ECO:0000256" key="2">
    <source>
        <dbReference type="ARBA" id="ARBA00022723"/>
    </source>
</evidence>
<dbReference type="Gene3D" id="1.10.3210.10">
    <property type="entry name" value="Hypothetical protein af1432"/>
    <property type="match status" value="1"/>
</dbReference>
<dbReference type="SMART" id="SM00471">
    <property type="entry name" value="HDc"/>
    <property type="match status" value="1"/>
</dbReference>
<dbReference type="CDD" id="cd00077">
    <property type="entry name" value="HDc"/>
    <property type="match status" value="1"/>
</dbReference>
<evidence type="ECO:0000256" key="6">
    <source>
        <dbReference type="ARBA" id="ARBA00049417"/>
    </source>
</evidence>
<dbReference type="Proteomes" id="UP000035337">
    <property type="component" value="Chromosome"/>
</dbReference>
<dbReference type="SUPFAM" id="SSF109604">
    <property type="entry name" value="HD-domain/PDEase-like"/>
    <property type="match status" value="1"/>
</dbReference>
<dbReference type="EMBL" id="CP009498">
    <property type="protein sequence ID" value="AKL98380.1"/>
    <property type="molecule type" value="Genomic_DNA"/>
</dbReference>
<sequence length="190" mass="21912">MKNLEEEIFKYLSEHLSPKRFEHSFAVSKLAVELAAKNGENIYSAQTAGLLHDCAKFMQGKDFLGFFKNRTKPKYFNEIKKYAPELLHGNAAAFIAKEKFAVKNKDILSAIANHTFGRENMSKLEKIIFIADSVSEDRKYKNASKIRALAKKDLDKAFVEVLKHKIYFVINNEKWFCAQTLDTWNFYAAK</sequence>
<proteinExistence type="predicted"/>
<dbReference type="PANTHER" id="PTHR35795:SF1">
    <property type="entry name" value="BIS(5'-NUCLEOSYL)-TETRAPHOSPHATASE, SYMMETRICAL"/>
    <property type="match status" value="1"/>
</dbReference>
<feature type="domain" description="HD" evidence="7">
    <location>
        <begin position="20"/>
        <end position="137"/>
    </location>
</feature>
<dbReference type="GO" id="GO:0000166">
    <property type="term" value="F:nucleotide binding"/>
    <property type="evidence" value="ECO:0007669"/>
    <property type="project" value="UniProtKB-KW"/>
</dbReference>
<dbReference type="KEGG" id="epo:Epro_1001"/>
<dbReference type="GO" id="GO:0046872">
    <property type="term" value="F:metal ion binding"/>
    <property type="evidence" value="ECO:0007669"/>
    <property type="project" value="UniProtKB-KW"/>
</dbReference>
<dbReference type="PANTHER" id="PTHR35795">
    <property type="entry name" value="SLR1885 PROTEIN"/>
    <property type="match status" value="1"/>
</dbReference>
<dbReference type="InterPro" id="IPR006674">
    <property type="entry name" value="HD_domain"/>
</dbReference>
<dbReference type="RefSeq" id="WP_052570930.1">
    <property type="nucleotide sequence ID" value="NZ_CP009498.1"/>
</dbReference>
<protein>
    <recommendedName>
        <fullName evidence="1">bis(5'-nucleosyl)-tetraphosphatase (symmetrical)</fullName>
        <ecNumber evidence="1">3.6.1.41</ecNumber>
    </recommendedName>
</protein>
<dbReference type="STRING" id="1408281.Epro_1001"/>
<dbReference type="PROSITE" id="PS51831">
    <property type="entry name" value="HD"/>
    <property type="match status" value="1"/>
</dbReference>
<dbReference type="GO" id="GO:0008803">
    <property type="term" value="F:bis(5'-nucleosyl)-tetraphosphatase (symmetrical) activity"/>
    <property type="evidence" value="ECO:0007669"/>
    <property type="project" value="UniProtKB-EC"/>
</dbReference>
<evidence type="ECO:0000259" key="7">
    <source>
        <dbReference type="PROSITE" id="PS51831"/>
    </source>
</evidence>
<dbReference type="AlphaFoldDB" id="A0A0G3WKE9"/>
<evidence type="ECO:0000256" key="4">
    <source>
        <dbReference type="ARBA" id="ARBA00022801"/>
    </source>
</evidence>
<evidence type="ECO:0000256" key="5">
    <source>
        <dbReference type="ARBA" id="ARBA00023004"/>
    </source>
</evidence>
<reference evidence="8 9" key="1">
    <citation type="submission" date="2014-09" db="EMBL/GenBank/DDBJ databases">
        <title>Complete genome sequence of Endomicrobium proavitum.</title>
        <authorList>
            <person name="Zheng H."/>
        </authorList>
    </citation>
    <scope>NUCLEOTIDE SEQUENCE [LARGE SCALE GENOMIC DNA]</scope>
    <source>
        <strain evidence="8 9">Rsa215</strain>
    </source>
</reference>
<name>A0A0G3WKE9_9BACT</name>
<dbReference type="InterPro" id="IPR051094">
    <property type="entry name" value="Diverse_Catalytic_Enzymes"/>
</dbReference>
<dbReference type="EC" id="3.6.1.41" evidence="1"/>
<gene>
    <name evidence="8" type="ORF">Epro_1001</name>
</gene>
<dbReference type="NCBIfam" id="TIGR00488">
    <property type="entry name" value="bis(5'-nucleosyl)-tetraphosphatase (symmetrical) YqeK"/>
    <property type="match status" value="1"/>
</dbReference>
<evidence type="ECO:0000313" key="8">
    <source>
        <dbReference type="EMBL" id="AKL98380.1"/>
    </source>
</evidence>
<dbReference type="InterPro" id="IPR005249">
    <property type="entry name" value="YqeK"/>
</dbReference>
<keyword evidence="9" id="KW-1185">Reference proteome</keyword>
<evidence type="ECO:0000256" key="3">
    <source>
        <dbReference type="ARBA" id="ARBA00022741"/>
    </source>
</evidence>
<keyword evidence="5" id="KW-0408">Iron</keyword>
<comment type="catalytic activity">
    <reaction evidence="6">
        <text>P(1),P(4)-bis(5'-adenosyl) tetraphosphate + H2O = 2 ADP + 2 H(+)</text>
        <dbReference type="Rhea" id="RHEA:24252"/>
        <dbReference type="ChEBI" id="CHEBI:15377"/>
        <dbReference type="ChEBI" id="CHEBI:15378"/>
        <dbReference type="ChEBI" id="CHEBI:58141"/>
        <dbReference type="ChEBI" id="CHEBI:456216"/>
        <dbReference type="EC" id="3.6.1.41"/>
    </reaction>
</comment>
<keyword evidence="3" id="KW-0547">Nucleotide-binding</keyword>
<dbReference type="OrthoDB" id="5295945at2"/>
<organism evidence="8 9">
    <name type="scientific">Endomicrobium proavitum</name>
    <dbReference type="NCBI Taxonomy" id="1408281"/>
    <lineage>
        <taxon>Bacteria</taxon>
        <taxon>Pseudomonadati</taxon>
        <taxon>Elusimicrobiota</taxon>
        <taxon>Endomicrobiia</taxon>
        <taxon>Endomicrobiales</taxon>
        <taxon>Endomicrobiaceae</taxon>
        <taxon>Endomicrobium</taxon>
    </lineage>
</organism>
<evidence type="ECO:0000256" key="1">
    <source>
        <dbReference type="ARBA" id="ARBA00012506"/>
    </source>
</evidence>